<protein>
    <submittedName>
        <fullName evidence="2">Uncharacterized protein</fullName>
    </submittedName>
</protein>
<keyword evidence="3" id="KW-1185">Reference proteome</keyword>
<dbReference type="STRING" id="237679.SAMN04488072_11429"/>
<organism evidence="2 3">
    <name type="scientific">Lentibacillus halodurans</name>
    <dbReference type="NCBI Taxonomy" id="237679"/>
    <lineage>
        <taxon>Bacteria</taxon>
        <taxon>Bacillati</taxon>
        <taxon>Bacillota</taxon>
        <taxon>Bacilli</taxon>
        <taxon>Bacillales</taxon>
        <taxon>Bacillaceae</taxon>
        <taxon>Lentibacillus</taxon>
    </lineage>
</organism>
<reference evidence="2 3" key="1">
    <citation type="submission" date="2016-10" db="EMBL/GenBank/DDBJ databases">
        <authorList>
            <person name="de Groot N.N."/>
        </authorList>
    </citation>
    <scope>NUCLEOTIDE SEQUENCE [LARGE SCALE GENOMIC DNA]</scope>
    <source>
        <strain evidence="2 3">CGMCC 1.3702</strain>
    </source>
</reference>
<dbReference type="AlphaFoldDB" id="A0A1I0ZVW9"/>
<dbReference type="SUPFAM" id="SSF53383">
    <property type="entry name" value="PLP-dependent transferases"/>
    <property type="match status" value="1"/>
</dbReference>
<dbReference type="Proteomes" id="UP000198642">
    <property type="component" value="Unassembled WGS sequence"/>
</dbReference>
<dbReference type="Gene3D" id="3.40.640.10">
    <property type="entry name" value="Type I PLP-dependent aspartate aminotransferase-like (Major domain)"/>
    <property type="match status" value="1"/>
</dbReference>
<dbReference type="InterPro" id="IPR015424">
    <property type="entry name" value="PyrdxlP-dep_Trfase"/>
</dbReference>
<gene>
    <name evidence="2" type="ORF">SAMN04488072_11429</name>
</gene>
<dbReference type="InterPro" id="IPR015421">
    <property type="entry name" value="PyrdxlP-dep_Trfase_major"/>
</dbReference>
<evidence type="ECO:0000313" key="2">
    <source>
        <dbReference type="EMBL" id="SFB29909.1"/>
    </source>
</evidence>
<sequence>MFLINSDIDLEPIHHGGTGSYSENPEQPPQWPEKFGSGTLNTPGIAGLNAALTLYEARRHENVSRETILS</sequence>
<dbReference type="EMBL" id="FOJW01000014">
    <property type="protein sequence ID" value="SFB29909.1"/>
    <property type="molecule type" value="Genomic_DNA"/>
</dbReference>
<feature type="region of interest" description="Disordered" evidence="1">
    <location>
        <begin position="1"/>
        <end position="42"/>
    </location>
</feature>
<proteinExistence type="predicted"/>
<accession>A0A1I0ZVW9</accession>
<name>A0A1I0ZVW9_9BACI</name>
<evidence type="ECO:0000313" key="3">
    <source>
        <dbReference type="Proteomes" id="UP000198642"/>
    </source>
</evidence>
<evidence type="ECO:0000256" key="1">
    <source>
        <dbReference type="SAM" id="MobiDB-lite"/>
    </source>
</evidence>